<comment type="subunit">
    <text evidence="2 6">Part of the 50S ribosomal subunit.</text>
</comment>
<dbReference type="AlphaFoldDB" id="Q0YUJ4"/>
<dbReference type="CDD" id="cd00392">
    <property type="entry name" value="Ribosomal_L13"/>
    <property type="match status" value="1"/>
</dbReference>
<dbReference type="GO" id="GO:0017148">
    <property type="term" value="P:negative regulation of translation"/>
    <property type="evidence" value="ECO:0007669"/>
    <property type="project" value="TreeGrafter"/>
</dbReference>
<comment type="caution">
    <text evidence="7">The sequence shown here is derived from an EMBL/GenBank/DDBJ whole genome shotgun (WGS) entry which is preliminary data.</text>
</comment>
<reference evidence="7 8" key="1">
    <citation type="submission" date="2006-07" db="EMBL/GenBank/DDBJ databases">
        <title>Annotation of the draft genome assembly of Chlorobium ferroxidans DSM 13031.</title>
        <authorList>
            <consortium name="US DOE Joint Genome Institute (JGI-ORNL)"/>
            <person name="Larimer F."/>
            <person name="Land M."/>
            <person name="Hauser L."/>
        </authorList>
    </citation>
    <scope>NUCLEOTIDE SEQUENCE [LARGE SCALE GENOMIC DNA]</scope>
    <source>
        <strain evidence="7 8">DSM 13031</strain>
    </source>
</reference>
<dbReference type="OrthoDB" id="9801330at2"/>
<evidence type="ECO:0000313" key="8">
    <source>
        <dbReference type="Proteomes" id="UP000004162"/>
    </source>
</evidence>
<dbReference type="Gene3D" id="3.90.1180.10">
    <property type="entry name" value="Ribosomal protein L13"/>
    <property type="match status" value="1"/>
</dbReference>
<protein>
    <recommendedName>
        <fullName evidence="5 6">Large ribosomal subunit protein uL13</fullName>
    </recommendedName>
</protein>
<comment type="similarity">
    <text evidence="1 6">Belongs to the universal ribosomal protein uL13 family.</text>
</comment>
<keyword evidence="3 6" id="KW-0689">Ribosomal protein</keyword>
<evidence type="ECO:0000256" key="4">
    <source>
        <dbReference type="ARBA" id="ARBA00023274"/>
    </source>
</evidence>
<evidence type="ECO:0000256" key="6">
    <source>
        <dbReference type="HAMAP-Rule" id="MF_01366"/>
    </source>
</evidence>
<dbReference type="NCBIfam" id="TIGR01066">
    <property type="entry name" value="rplM_bact"/>
    <property type="match status" value="1"/>
</dbReference>
<reference evidence="7 8" key="2">
    <citation type="submission" date="2006-07" db="EMBL/GenBank/DDBJ databases">
        <title>Sequencing of the draft genome and assembly of Chlorobium ferroxidans DSM 13031.</title>
        <authorList>
            <consortium name="US DOE Joint Genome Institute (JGI-PGF)"/>
            <person name="Copeland A."/>
            <person name="Lucas S."/>
            <person name="Lapidus A."/>
            <person name="Barry K."/>
            <person name="Glavina del Rio T."/>
            <person name="Dalin E."/>
            <person name="Tice H."/>
            <person name="Bruce D."/>
            <person name="Pitluck S."/>
            <person name="Richardson P."/>
        </authorList>
    </citation>
    <scope>NUCLEOTIDE SEQUENCE [LARGE SCALE GENOMIC DNA]</scope>
    <source>
        <strain evidence="7 8">DSM 13031</strain>
    </source>
</reference>
<organism evidence="7 8">
    <name type="scientific">Chlorobium ferrooxidans DSM 13031</name>
    <dbReference type="NCBI Taxonomy" id="377431"/>
    <lineage>
        <taxon>Bacteria</taxon>
        <taxon>Pseudomonadati</taxon>
        <taxon>Chlorobiota</taxon>
        <taxon>Chlorobiia</taxon>
        <taxon>Chlorobiales</taxon>
        <taxon>Chlorobiaceae</taxon>
        <taxon>Chlorobium/Pelodictyon group</taxon>
        <taxon>Chlorobium</taxon>
    </lineage>
</organism>
<dbReference type="EMBL" id="AASE01000001">
    <property type="protein sequence ID" value="EAT60037.1"/>
    <property type="molecule type" value="Genomic_DNA"/>
</dbReference>
<proteinExistence type="inferred from homology"/>
<dbReference type="Proteomes" id="UP000004162">
    <property type="component" value="Unassembled WGS sequence"/>
</dbReference>
<dbReference type="PANTHER" id="PTHR11545">
    <property type="entry name" value="RIBOSOMAL PROTEIN L13"/>
    <property type="match status" value="1"/>
</dbReference>
<dbReference type="PIRSF" id="PIRSF002181">
    <property type="entry name" value="Ribosomal_L13"/>
    <property type="match status" value="1"/>
</dbReference>
<dbReference type="Pfam" id="PF00572">
    <property type="entry name" value="Ribosomal_L13"/>
    <property type="match status" value="1"/>
</dbReference>
<dbReference type="InterPro" id="IPR005822">
    <property type="entry name" value="Ribosomal_uL13"/>
</dbReference>
<evidence type="ECO:0000256" key="2">
    <source>
        <dbReference type="ARBA" id="ARBA00011838"/>
    </source>
</evidence>
<dbReference type="GO" id="GO:0006412">
    <property type="term" value="P:translation"/>
    <property type="evidence" value="ECO:0007669"/>
    <property type="project" value="UniProtKB-UniRule"/>
</dbReference>
<sequence>MSKTLSFKTYSAKPVEVERKWYIIDAEGQVLGRMASEIAKVLRGKHKAQFTPHIDTGDFIVVTNAAKVALTGKKEDQKSYFSHSHYPGGVKIDHVKDVLKKKPEKVIEHAVWGMLPHNNLGRQLFRKLKVYAGPEHPHAAQVPVEMKIK</sequence>
<comment type="function">
    <text evidence="6">This protein is one of the early assembly proteins of the 50S ribosomal subunit, although it is not seen to bind rRNA by itself. It is important during the early stages of 50S assembly.</text>
</comment>
<dbReference type="PANTHER" id="PTHR11545:SF2">
    <property type="entry name" value="LARGE RIBOSOMAL SUBUNIT PROTEIN UL13M"/>
    <property type="match status" value="1"/>
</dbReference>
<dbReference type="FunFam" id="3.90.1180.10:FF:000001">
    <property type="entry name" value="50S ribosomal protein L13"/>
    <property type="match status" value="1"/>
</dbReference>
<evidence type="ECO:0000313" key="7">
    <source>
        <dbReference type="EMBL" id="EAT60037.1"/>
    </source>
</evidence>
<accession>Q0YUJ4</accession>
<keyword evidence="4 6" id="KW-0687">Ribonucleoprotein</keyword>
<dbReference type="InterPro" id="IPR036899">
    <property type="entry name" value="Ribosomal_uL13_sf"/>
</dbReference>
<dbReference type="RefSeq" id="WP_006365311.1">
    <property type="nucleotide sequence ID" value="NZ_AASE01000001.1"/>
</dbReference>
<name>Q0YUJ4_9CHLB</name>
<evidence type="ECO:0000256" key="1">
    <source>
        <dbReference type="ARBA" id="ARBA00006227"/>
    </source>
</evidence>
<dbReference type="GO" id="GO:0003729">
    <property type="term" value="F:mRNA binding"/>
    <property type="evidence" value="ECO:0007669"/>
    <property type="project" value="TreeGrafter"/>
</dbReference>
<dbReference type="HAMAP" id="MF_01366">
    <property type="entry name" value="Ribosomal_uL13"/>
    <property type="match status" value="1"/>
</dbReference>
<dbReference type="GO" id="GO:0022625">
    <property type="term" value="C:cytosolic large ribosomal subunit"/>
    <property type="evidence" value="ECO:0007669"/>
    <property type="project" value="TreeGrafter"/>
</dbReference>
<keyword evidence="8" id="KW-1185">Reference proteome</keyword>
<evidence type="ECO:0000256" key="5">
    <source>
        <dbReference type="ARBA" id="ARBA00035201"/>
    </source>
</evidence>
<dbReference type="InterPro" id="IPR005823">
    <property type="entry name" value="Ribosomal_uL13_bac-type"/>
</dbReference>
<dbReference type="SUPFAM" id="SSF52161">
    <property type="entry name" value="Ribosomal protein L13"/>
    <property type="match status" value="1"/>
</dbReference>
<gene>
    <name evidence="6" type="primary">rplM</name>
    <name evidence="7" type="ORF">CferDRAFT_2044</name>
</gene>
<evidence type="ECO:0000256" key="3">
    <source>
        <dbReference type="ARBA" id="ARBA00022980"/>
    </source>
</evidence>
<dbReference type="GO" id="GO:0003735">
    <property type="term" value="F:structural constituent of ribosome"/>
    <property type="evidence" value="ECO:0007669"/>
    <property type="project" value="InterPro"/>
</dbReference>